<gene>
    <name evidence="3" type="ORF">QE375_000155</name>
</gene>
<dbReference type="Proteomes" id="UP001249291">
    <property type="component" value="Unassembled WGS sequence"/>
</dbReference>
<dbReference type="EMBL" id="JAVIZQ010000001">
    <property type="protein sequence ID" value="MDR6140601.1"/>
    <property type="molecule type" value="Genomic_DNA"/>
</dbReference>
<proteinExistence type="predicted"/>
<comment type="caution">
    <text evidence="3">The sequence shown here is derived from an EMBL/GenBank/DDBJ whole genome shotgun (WGS) entry which is preliminary data.</text>
</comment>
<dbReference type="InterPro" id="IPR000182">
    <property type="entry name" value="GNAT_dom"/>
</dbReference>
<evidence type="ECO:0000313" key="4">
    <source>
        <dbReference type="Proteomes" id="UP001249291"/>
    </source>
</evidence>
<feature type="compositionally biased region" description="Polar residues" evidence="1">
    <location>
        <begin position="342"/>
        <end position="356"/>
    </location>
</feature>
<protein>
    <submittedName>
        <fullName evidence="3">GNAT superfamily N-acetyltransferase</fullName>
    </submittedName>
</protein>
<dbReference type="CDD" id="cd04301">
    <property type="entry name" value="NAT_SF"/>
    <property type="match status" value="1"/>
</dbReference>
<evidence type="ECO:0000259" key="2">
    <source>
        <dbReference type="PROSITE" id="PS51186"/>
    </source>
</evidence>
<dbReference type="PROSITE" id="PS51186">
    <property type="entry name" value="GNAT"/>
    <property type="match status" value="1"/>
</dbReference>
<dbReference type="SUPFAM" id="SSF55729">
    <property type="entry name" value="Acyl-CoA N-acyltransferases (Nat)"/>
    <property type="match status" value="2"/>
</dbReference>
<reference evidence="3 4" key="1">
    <citation type="submission" date="2023-08" db="EMBL/GenBank/DDBJ databases">
        <title>Functional and genomic diversity of the sorghum phyllosphere microbiome.</title>
        <authorList>
            <person name="Shade A."/>
        </authorList>
    </citation>
    <scope>NUCLEOTIDE SEQUENCE [LARGE SCALE GENOMIC DNA]</scope>
    <source>
        <strain evidence="3 4">SORGH_AS_0445</strain>
    </source>
</reference>
<keyword evidence="4" id="KW-1185">Reference proteome</keyword>
<feature type="domain" description="N-acetyltransferase" evidence="2">
    <location>
        <begin position="5"/>
        <end position="165"/>
    </location>
</feature>
<dbReference type="Gene3D" id="3.40.630.30">
    <property type="match status" value="1"/>
</dbReference>
<accession>A0ABU1HKN3</accession>
<evidence type="ECO:0000256" key="1">
    <source>
        <dbReference type="SAM" id="MobiDB-lite"/>
    </source>
</evidence>
<organism evidence="3 4">
    <name type="scientific">Microbacterium foliorum</name>
    <dbReference type="NCBI Taxonomy" id="104336"/>
    <lineage>
        <taxon>Bacteria</taxon>
        <taxon>Bacillati</taxon>
        <taxon>Actinomycetota</taxon>
        <taxon>Actinomycetes</taxon>
        <taxon>Micrococcales</taxon>
        <taxon>Microbacteriaceae</taxon>
        <taxon>Microbacterium</taxon>
    </lineage>
</organism>
<dbReference type="InterPro" id="IPR016181">
    <property type="entry name" value="Acyl_CoA_acyltransferase"/>
</dbReference>
<evidence type="ECO:0000313" key="3">
    <source>
        <dbReference type="EMBL" id="MDR6140601.1"/>
    </source>
</evidence>
<sequence>MVDVMDIRPLDVSDDRAMRSAYAVETAANVHVRPGWLGAGAEARMLGWRADSGWTNRLLGAWDRERLVGFGASMTHDSEPDTAWIFAWVLPDLQHRGIGSALVCAAEEQSPAAVVRFVARTYRPTLDAIAALSSGFLEPLGFASATTETVFELDLRTAPLPQPTTVLGYTVASHVDGVPESLREQVAQIMGLVDSEAPNGELGWLESPVTPAEYLEEIALWNAQGSTVVETVALDAEGDVAAWTCLVTSETPGGHARVEGTLVLKQHRGRGLGLAVKLANLQVARTLDGVGRVRTSTDDQNTWMRSINTMLGFVPVEFEAIFQKIREPELSRCHRPRPARHPTSSPSAMIPSTTRS</sequence>
<dbReference type="Pfam" id="PF00583">
    <property type="entry name" value="Acetyltransf_1"/>
    <property type="match status" value="2"/>
</dbReference>
<name>A0ABU1HKN3_9MICO</name>
<feature type="region of interest" description="Disordered" evidence="1">
    <location>
        <begin position="331"/>
        <end position="356"/>
    </location>
</feature>